<evidence type="ECO:0000313" key="12">
    <source>
        <dbReference type="Proteomes" id="UP000824265"/>
    </source>
</evidence>
<dbReference type="Proteomes" id="UP000824265">
    <property type="component" value="Unassembled WGS sequence"/>
</dbReference>
<evidence type="ECO:0000256" key="8">
    <source>
        <dbReference type="PIRSR" id="PIRSR006809-2"/>
    </source>
</evidence>
<dbReference type="GO" id="GO:0003924">
    <property type="term" value="F:GTPase activity"/>
    <property type="evidence" value="ECO:0007669"/>
    <property type="project" value="UniProtKB-UniRule"/>
</dbReference>
<dbReference type="EMBL" id="DXGH01000022">
    <property type="protein sequence ID" value="HIW80656.1"/>
    <property type="molecule type" value="Genomic_DNA"/>
</dbReference>
<feature type="binding site" evidence="7">
    <location>
        <begin position="210"/>
        <end position="217"/>
    </location>
    <ligand>
        <name>GTP</name>
        <dbReference type="ChEBI" id="CHEBI:37565"/>
    </ligand>
</feature>
<evidence type="ECO:0000256" key="9">
    <source>
        <dbReference type="SAM" id="Coils"/>
    </source>
</evidence>
<keyword evidence="2 8" id="KW-0479">Metal-binding</keyword>
<evidence type="ECO:0000256" key="3">
    <source>
        <dbReference type="ARBA" id="ARBA00022741"/>
    </source>
</evidence>
<reference evidence="11" key="2">
    <citation type="submission" date="2021-04" db="EMBL/GenBank/DDBJ databases">
        <authorList>
            <person name="Gilroy R."/>
        </authorList>
    </citation>
    <scope>NUCLEOTIDE SEQUENCE</scope>
    <source>
        <strain evidence="11">CHK195-6426</strain>
    </source>
</reference>
<dbReference type="GO" id="GO:0043022">
    <property type="term" value="F:ribosome binding"/>
    <property type="evidence" value="ECO:0007669"/>
    <property type="project" value="TreeGrafter"/>
</dbReference>
<comment type="function">
    <text evidence="6">GTPase that associates with the 50S ribosomal subunit and may have a role during protein synthesis or ribosome biogenesis.</text>
</comment>
<dbReference type="InterPro" id="IPR006073">
    <property type="entry name" value="GTP-bd"/>
</dbReference>
<evidence type="ECO:0000313" key="11">
    <source>
        <dbReference type="EMBL" id="HIW80656.1"/>
    </source>
</evidence>
<feature type="binding site" evidence="8">
    <location>
        <position position="244"/>
    </location>
    <ligand>
        <name>Mg(2+)</name>
        <dbReference type="ChEBI" id="CHEBI:18420"/>
    </ligand>
</feature>
<keyword evidence="9" id="KW-0175">Coiled coil</keyword>
<evidence type="ECO:0000256" key="7">
    <source>
        <dbReference type="PIRSR" id="PIRSR006809-1"/>
    </source>
</evidence>
<dbReference type="Pfam" id="PF16360">
    <property type="entry name" value="GTP-bdg_M"/>
    <property type="match status" value="1"/>
</dbReference>
<keyword evidence="1 6" id="KW-0963">Cytoplasm</keyword>
<dbReference type="PRINTS" id="PR00326">
    <property type="entry name" value="GTP1OBG"/>
</dbReference>
<dbReference type="PANTHER" id="PTHR10229">
    <property type="entry name" value="GTP-BINDING PROTEIN HFLX"/>
    <property type="match status" value="1"/>
</dbReference>
<proteinExistence type="inferred from homology"/>
<evidence type="ECO:0000256" key="2">
    <source>
        <dbReference type="ARBA" id="ARBA00022723"/>
    </source>
</evidence>
<dbReference type="InterPro" id="IPR032305">
    <property type="entry name" value="GTP-bd_M"/>
</dbReference>
<dbReference type="GO" id="GO:0005737">
    <property type="term" value="C:cytoplasm"/>
    <property type="evidence" value="ECO:0007669"/>
    <property type="project" value="UniProtKB-SubCell"/>
</dbReference>
<feature type="binding site" evidence="7">
    <location>
        <begin position="263"/>
        <end position="266"/>
    </location>
    <ligand>
        <name>GTP</name>
        <dbReference type="ChEBI" id="CHEBI:37565"/>
    </ligand>
</feature>
<dbReference type="PROSITE" id="PS51705">
    <property type="entry name" value="G_HFLX"/>
    <property type="match status" value="1"/>
</dbReference>
<dbReference type="NCBIfam" id="TIGR00231">
    <property type="entry name" value="small_GTP"/>
    <property type="match status" value="1"/>
</dbReference>
<evidence type="ECO:0000256" key="5">
    <source>
        <dbReference type="ARBA" id="ARBA00023134"/>
    </source>
</evidence>
<dbReference type="InterPro" id="IPR027417">
    <property type="entry name" value="P-loop_NTPase"/>
</dbReference>
<dbReference type="PANTHER" id="PTHR10229:SF4">
    <property type="entry name" value="GTPASE HFLX"/>
    <property type="match status" value="1"/>
</dbReference>
<evidence type="ECO:0000256" key="1">
    <source>
        <dbReference type="ARBA" id="ARBA00022490"/>
    </source>
</evidence>
<comment type="similarity">
    <text evidence="6">Belongs to the TRAFAC class OBG-HflX-like GTPase superfamily. HflX GTPase family.</text>
</comment>
<feature type="domain" description="Hflx-type G" evidence="10">
    <location>
        <begin position="204"/>
        <end position="373"/>
    </location>
</feature>
<dbReference type="InterPro" id="IPR030394">
    <property type="entry name" value="G_HFLX_dom"/>
</dbReference>
<reference evidence="11" key="1">
    <citation type="journal article" date="2021" name="PeerJ">
        <title>Extensive microbial diversity within the chicken gut microbiome revealed by metagenomics and culture.</title>
        <authorList>
            <person name="Gilroy R."/>
            <person name="Ravi A."/>
            <person name="Getino M."/>
            <person name="Pursley I."/>
            <person name="Horton D.L."/>
            <person name="Alikhan N.F."/>
            <person name="Baker D."/>
            <person name="Gharbi K."/>
            <person name="Hall N."/>
            <person name="Watson M."/>
            <person name="Adriaenssens E.M."/>
            <person name="Foster-Nyarko E."/>
            <person name="Jarju S."/>
            <person name="Secka A."/>
            <person name="Antonio M."/>
            <person name="Oren A."/>
            <person name="Chaudhuri R.R."/>
            <person name="La Ragione R."/>
            <person name="Hildebrand F."/>
            <person name="Pallen M.J."/>
        </authorList>
    </citation>
    <scope>NUCLEOTIDE SEQUENCE</scope>
    <source>
        <strain evidence="11">CHK195-6426</strain>
    </source>
</reference>
<dbReference type="Gene3D" id="3.40.50.11060">
    <property type="entry name" value="GTPase HflX, N-terminal domain"/>
    <property type="match status" value="1"/>
</dbReference>
<dbReference type="NCBIfam" id="TIGR03156">
    <property type="entry name" value="GTP_HflX"/>
    <property type="match status" value="1"/>
</dbReference>
<dbReference type="GO" id="GO:0046872">
    <property type="term" value="F:metal ion binding"/>
    <property type="evidence" value="ECO:0007669"/>
    <property type="project" value="UniProtKB-KW"/>
</dbReference>
<feature type="coiled-coil region" evidence="9">
    <location>
        <begin position="163"/>
        <end position="197"/>
    </location>
</feature>
<keyword evidence="3 6" id="KW-0547">Nucleotide-binding</keyword>
<protein>
    <recommendedName>
        <fullName evidence="6">GTPase HflX</fullName>
    </recommendedName>
    <alternativeName>
        <fullName evidence="6">GTP-binding protein HflX</fullName>
    </alternativeName>
</protein>
<comment type="cofactor">
    <cofactor evidence="8">
        <name>Mg(2+)</name>
        <dbReference type="ChEBI" id="CHEBI:18420"/>
    </cofactor>
</comment>
<feature type="binding site" evidence="8">
    <location>
        <position position="217"/>
    </location>
    <ligand>
        <name>Mg(2+)</name>
        <dbReference type="ChEBI" id="CHEBI:18420"/>
    </ligand>
</feature>
<gene>
    <name evidence="6 11" type="primary">hflX</name>
    <name evidence="11" type="ORF">H9742_03870</name>
</gene>
<keyword evidence="5 6" id="KW-0342">GTP-binding</keyword>
<feature type="binding site" evidence="7">
    <location>
        <begin position="351"/>
        <end position="353"/>
    </location>
    <ligand>
        <name>GTP</name>
        <dbReference type="ChEBI" id="CHEBI:37565"/>
    </ligand>
</feature>
<dbReference type="PIRSF" id="PIRSF006809">
    <property type="entry name" value="GTP-binding_hflX_prd"/>
    <property type="match status" value="1"/>
</dbReference>
<dbReference type="CDD" id="cd01878">
    <property type="entry name" value="HflX"/>
    <property type="match status" value="1"/>
</dbReference>
<dbReference type="Pfam" id="PF13167">
    <property type="entry name" value="GTP-bdg_N"/>
    <property type="match status" value="1"/>
</dbReference>
<keyword evidence="4 8" id="KW-0460">Magnesium</keyword>
<dbReference type="InterPro" id="IPR042108">
    <property type="entry name" value="GTPase_HflX_N_sf"/>
</dbReference>
<organism evidence="11 12">
    <name type="scientific">Candidatus Acetatifactor stercoripullorum</name>
    <dbReference type="NCBI Taxonomy" id="2838414"/>
    <lineage>
        <taxon>Bacteria</taxon>
        <taxon>Bacillati</taxon>
        <taxon>Bacillota</taxon>
        <taxon>Clostridia</taxon>
        <taxon>Lachnospirales</taxon>
        <taxon>Lachnospiraceae</taxon>
        <taxon>Acetatifactor</taxon>
    </lineage>
</organism>
<evidence type="ECO:0000259" key="10">
    <source>
        <dbReference type="PROSITE" id="PS51705"/>
    </source>
</evidence>
<dbReference type="HAMAP" id="MF_00900">
    <property type="entry name" value="GTPase_HflX"/>
    <property type="match status" value="1"/>
</dbReference>
<comment type="subcellular location">
    <subcellularLocation>
        <location evidence="6">Cytoplasm</location>
    </subcellularLocation>
    <text evidence="6">May associate with membranes.</text>
</comment>
<comment type="subunit">
    <text evidence="6">Monomer. Associates with the 50S ribosomal subunit.</text>
</comment>
<dbReference type="InterPro" id="IPR025121">
    <property type="entry name" value="GTPase_HflX_N"/>
</dbReference>
<dbReference type="InterPro" id="IPR016496">
    <property type="entry name" value="GTPase_HflX"/>
</dbReference>
<dbReference type="GO" id="GO:0005525">
    <property type="term" value="F:GTP binding"/>
    <property type="evidence" value="ECO:0007669"/>
    <property type="project" value="UniProtKB-UniRule"/>
</dbReference>
<comment type="caution">
    <text evidence="11">The sequence shown here is derived from an EMBL/GenBank/DDBJ whole genome shotgun (WGS) entry which is preliminary data.</text>
</comment>
<evidence type="ECO:0000256" key="4">
    <source>
        <dbReference type="ARBA" id="ARBA00022842"/>
    </source>
</evidence>
<dbReference type="InterPro" id="IPR005225">
    <property type="entry name" value="Small_GTP-bd"/>
</dbReference>
<sequence>MREETGDIAWKKVLLVGVDTGEEKDFERSMEELKNLAQAACKEVAGIITQRLLTVNRVLYIGSGKAVEVKDFAGECKAEEVIFDNALSPSQVRNLTDILELPVLDRTNLILDIFALRAQTREAKLQVEMAKLEYMLPRLVGLHEALSRQGGASGSMSSKGTGEKKLELDRRKIEHRISELKKELELVERSRQTQRKRRKDSQIPQVALVGYTNAGKSTILNRMVEKYGECPQKTVMEKDMLFATLETSVRSIDVDGRPFLLADTVGFIHKLPHGLVKAFRSTLEEVRNADLLVQVVDFSDENYKQQIEVTQKTLRELEAGDIPQILVYNKVDKCRLETELPQIRGDQIYISAKGNRGIEELAEMIQSRVYADNQDCRFLIPYDKGAVVSSLMENTSVLEREYTERGILLHVNCSRQERAKYESYAL</sequence>
<dbReference type="AlphaFoldDB" id="A0A9D1UBL7"/>
<dbReference type="SUPFAM" id="SSF52540">
    <property type="entry name" value="P-loop containing nucleoside triphosphate hydrolases"/>
    <property type="match status" value="1"/>
</dbReference>
<dbReference type="FunFam" id="3.40.50.11060:FF:000001">
    <property type="entry name" value="GTPase HflX"/>
    <property type="match status" value="1"/>
</dbReference>
<accession>A0A9D1UBL7</accession>
<feature type="binding site" evidence="7">
    <location>
        <begin position="329"/>
        <end position="332"/>
    </location>
    <ligand>
        <name>GTP</name>
        <dbReference type="ChEBI" id="CHEBI:37565"/>
    </ligand>
</feature>
<dbReference type="Pfam" id="PF01926">
    <property type="entry name" value="MMR_HSR1"/>
    <property type="match status" value="1"/>
</dbReference>
<dbReference type="Gene3D" id="6.10.250.2860">
    <property type="match status" value="1"/>
</dbReference>
<evidence type="ECO:0000256" key="6">
    <source>
        <dbReference type="HAMAP-Rule" id="MF_00900"/>
    </source>
</evidence>
<dbReference type="Gene3D" id="3.40.50.300">
    <property type="entry name" value="P-loop containing nucleotide triphosphate hydrolases"/>
    <property type="match status" value="1"/>
</dbReference>
<name>A0A9D1UBL7_9FIRM</name>
<dbReference type="FunFam" id="3.40.50.300:FF:001198">
    <property type="entry name" value="GTPase HflX"/>
    <property type="match status" value="1"/>
</dbReference>